<accession>A0AAW2YN73</accession>
<dbReference type="InterPro" id="IPR036259">
    <property type="entry name" value="MFS_trans_sf"/>
</dbReference>
<comment type="caution">
    <text evidence="7">The sequence shown here is derived from an EMBL/GenBank/DDBJ whole genome shotgun (WGS) entry which is preliminary data.</text>
</comment>
<evidence type="ECO:0000256" key="4">
    <source>
        <dbReference type="ARBA" id="ARBA00023136"/>
    </source>
</evidence>
<dbReference type="Gene3D" id="1.20.1250.20">
    <property type="entry name" value="MFS general substrate transporter like domains"/>
    <property type="match status" value="2"/>
</dbReference>
<evidence type="ECO:0000259" key="6">
    <source>
        <dbReference type="PROSITE" id="PS50850"/>
    </source>
</evidence>
<dbReference type="GO" id="GO:0016020">
    <property type="term" value="C:membrane"/>
    <property type="evidence" value="ECO:0007669"/>
    <property type="project" value="UniProtKB-SubCell"/>
</dbReference>
<feature type="transmembrane region" description="Helical" evidence="5">
    <location>
        <begin position="435"/>
        <end position="453"/>
    </location>
</feature>
<organism evidence="7 8">
    <name type="scientific">Acrasis kona</name>
    <dbReference type="NCBI Taxonomy" id="1008807"/>
    <lineage>
        <taxon>Eukaryota</taxon>
        <taxon>Discoba</taxon>
        <taxon>Heterolobosea</taxon>
        <taxon>Tetramitia</taxon>
        <taxon>Eutetramitia</taxon>
        <taxon>Acrasidae</taxon>
        <taxon>Acrasis</taxon>
    </lineage>
</organism>
<dbReference type="PROSITE" id="PS50850">
    <property type="entry name" value="MFS"/>
    <property type="match status" value="1"/>
</dbReference>
<evidence type="ECO:0000256" key="3">
    <source>
        <dbReference type="ARBA" id="ARBA00022989"/>
    </source>
</evidence>
<feature type="transmembrane region" description="Helical" evidence="5">
    <location>
        <begin position="27"/>
        <end position="54"/>
    </location>
</feature>
<keyword evidence="3 5" id="KW-1133">Transmembrane helix</keyword>
<feature type="transmembrane region" description="Helical" evidence="5">
    <location>
        <begin position="164"/>
        <end position="184"/>
    </location>
</feature>
<feature type="transmembrane region" description="Helical" evidence="5">
    <location>
        <begin position="94"/>
        <end position="114"/>
    </location>
</feature>
<proteinExistence type="predicted"/>
<keyword evidence="8" id="KW-1185">Reference proteome</keyword>
<keyword evidence="4 5" id="KW-0472">Membrane</keyword>
<feature type="transmembrane region" description="Helical" evidence="5">
    <location>
        <begin position="120"/>
        <end position="143"/>
    </location>
</feature>
<sequence length="461" mass="51259">MKNIDLTDETPLLNVQDKPSFYIPQRYILSFMILLSNLICYLNRALISVAIIPMSEQYNWNNVTQANILSAFFYGYLVTQLPGAFISKWLGGKVVLFTGVCVWCCFTLVTPIAADLSEKWFGWIIIARVGLGLGQGVNFPAVNHLSGIWIPKPERTTQSTVTSVGLEIGTLSALIFSPLISNSIGWEWTFYIYGFSGIIWGAFYLFFTSATPQDNTFISGHERHYIEKTIQDEVDASAEANQSNDKSERSLFVQIISNMGVWAVVVAHTCFNYQWYILLSYLPKLFLYLGVSFERVGLFTMLPYIVVAVMSVVSGVVSDALINKAQVSVANVRKIMQCLSLIVPSICYFVLRFTMTNLILSTIVICVACGFCSFSRSGHNVNMIDLSPKYAGMLYSITNTFATVPGIISNLITGWLLDVAPIVDSTIPSSPWDNIFNVMIGVNLFGAVFYAAFARGTVQFK</sequence>
<evidence type="ECO:0000256" key="5">
    <source>
        <dbReference type="SAM" id="Phobius"/>
    </source>
</evidence>
<comment type="subcellular location">
    <subcellularLocation>
        <location evidence="1">Membrane</location>
        <topology evidence="1">Multi-pass membrane protein</topology>
    </subcellularLocation>
</comment>
<evidence type="ECO:0000256" key="1">
    <source>
        <dbReference type="ARBA" id="ARBA00004141"/>
    </source>
</evidence>
<evidence type="ECO:0000313" key="8">
    <source>
        <dbReference type="Proteomes" id="UP001431209"/>
    </source>
</evidence>
<dbReference type="InterPro" id="IPR011701">
    <property type="entry name" value="MFS"/>
</dbReference>
<protein>
    <submittedName>
        <fullName evidence="7">MFS transporter, ACS family, solute carrier family 17</fullName>
    </submittedName>
</protein>
<feature type="domain" description="Major facilitator superfamily (MFS) profile" evidence="6">
    <location>
        <begin position="29"/>
        <end position="458"/>
    </location>
</feature>
<evidence type="ECO:0000256" key="2">
    <source>
        <dbReference type="ARBA" id="ARBA00022692"/>
    </source>
</evidence>
<dbReference type="GO" id="GO:0022857">
    <property type="term" value="F:transmembrane transporter activity"/>
    <property type="evidence" value="ECO:0007669"/>
    <property type="project" value="InterPro"/>
</dbReference>
<feature type="transmembrane region" description="Helical" evidence="5">
    <location>
        <begin position="334"/>
        <end position="351"/>
    </location>
</feature>
<feature type="transmembrane region" description="Helical" evidence="5">
    <location>
        <begin position="394"/>
        <end position="415"/>
    </location>
</feature>
<feature type="transmembrane region" description="Helical" evidence="5">
    <location>
        <begin position="296"/>
        <end position="322"/>
    </location>
</feature>
<dbReference type="InterPro" id="IPR020846">
    <property type="entry name" value="MFS_dom"/>
</dbReference>
<feature type="transmembrane region" description="Helical" evidence="5">
    <location>
        <begin position="190"/>
        <end position="207"/>
    </location>
</feature>
<dbReference type="Pfam" id="PF07690">
    <property type="entry name" value="MFS_1"/>
    <property type="match status" value="1"/>
</dbReference>
<gene>
    <name evidence="7" type="ORF">AKO1_005501</name>
</gene>
<dbReference type="InterPro" id="IPR050382">
    <property type="entry name" value="MFS_Na/Anion_cotransporter"/>
</dbReference>
<dbReference type="FunFam" id="1.20.1250.20:FF:000532">
    <property type="entry name" value="SLC (SoLute Carrier) homolog"/>
    <property type="match status" value="1"/>
</dbReference>
<feature type="transmembrane region" description="Helical" evidence="5">
    <location>
        <begin position="357"/>
        <end position="374"/>
    </location>
</feature>
<reference evidence="7 8" key="1">
    <citation type="submission" date="2024-03" db="EMBL/GenBank/DDBJ databases">
        <title>The Acrasis kona genome and developmental transcriptomes reveal deep origins of eukaryotic multicellular pathways.</title>
        <authorList>
            <person name="Sheikh S."/>
            <person name="Fu C.-J."/>
            <person name="Brown M.W."/>
            <person name="Baldauf S.L."/>
        </authorList>
    </citation>
    <scope>NUCLEOTIDE SEQUENCE [LARGE SCALE GENOMIC DNA]</scope>
    <source>
        <strain evidence="7 8">ATCC MYA-3509</strain>
    </source>
</reference>
<feature type="transmembrane region" description="Helical" evidence="5">
    <location>
        <begin position="66"/>
        <end position="87"/>
    </location>
</feature>
<dbReference type="SUPFAM" id="SSF103473">
    <property type="entry name" value="MFS general substrate transporter"/>
    <property type="match status" value="1"/>
</dbReference>
<dbReference type="Proteomes" id="UP001431209">
    <property type="component" value="Unassembled WGS sequence"/>
</dbReference>
<dbReference type="EMBL" id="JAOPGA020000192">
    <property type="protein sequence ID" value="KAL0477562.1"/>
    <property type="molecule type" value="Genomic_DNA"/>
</dbReference>
<feature type="transmembrane region" description="Helical" evidence="5">
    <location>
        <begin position="251"/>
        <end position="276"/>
    </location>
</feature>
<name>A0AAW2YN73_9EUKA</name>
<evidence type="ECO:0000313" key="7">
    <source>
        <dbReference type="EMBL" id="KAL0477562.1"/>
    </source>
</evidence>
<keyword evidence="2 5" id="KW-0812">Transmembrane</keyword>
<dbReference type="AlphaFoldDB" id="A0AAW2YN73"/>
<dbReference type="PANTHER" id="PTHR11662">
    <property type="entry name" value="SOLUTE CARRIER FAMILY 17"/>
    <property type="match status" value="1"/>
</dbReference>
<dbReference type="PANTHER" id="PTHR11662:SF399">
    <property type="entry name" value="FI19708P1-RELATED"/>
    <property type="match status" value="1"/>
</dbReference>